<feature type="transmembrane region" description="Helical" evidence="2">
    <location>
        <begin position="750"/>
        <end position="770"/>
    </location>
</feature>
<dbReference type="EMBL" id="BNAW01000036">
    <property type="protein sequence ID" value="GHG33200.1"/>
    <property type="molecule type" value="Genomic_DNA"/>
</dbReference>
<comment type="caution">
    <text evidence="3">The sequence shown here is derived from an EMBL/GenBank/DDBJ whole genome shotgun (WGS) entry which is preliminary data.</text>
</comment>
<feature type="compositionally biased region" description="Acidic residues" evidence="1">
    <location>
        <begin position="428"/>
        <end position="445"/>
    </location>
</feature>
<dbReference type="Gene3D" id="3.90.550.10">
    <property type="entry name" value="Spore Coat Polysaccharide Biosynthesis Protein SpsA, Chain A"/>
    <property type="match status" value="1"/>
</dbReference>
<feature type="transmembrane region" description="Helical" evidence="2">
    <location>
        <begin position="668"/>
        <end position="687"/>
    </location>
</feature>
<feature type="transmembrane region" description="Helical" evidence="2">
    <location>
        <begin position="575"/>
        <end position="595"/>
    </location>
</feature>
<keyword evidence="2" id="KW-1133">Transmembrane helix</keyword>
<dbReference type="InterPro" id="IPR050834">
    <property type="entry name" value="Glycosyltransf_2"/>
</dbReference>
<dbReference type="Proteomes" id="UP000649955">
    <property type="component" value="Unassembled WGS sequence"/>
</dbReference>
<feature type="compositionally biased region" description="Low complexity" evidence="1">
    <location>
        <begin position="394"/>
        <end position="405"/>
    </location>
</feature>
<feature type="transmembrane region" description="Helical" evidence="2">
    <location>
        <begin position="815"/>
        <end position="838"/>
    </location>
</feature>
<evidence type="ECO:0000313" key="4">
    <source>
        <dbReference type="Proteomes" id="UP000649955"/>
    </source>
</evidence>
<dbReference type="RefSeq" id="WP_373309154.1">
    <property type="nucleotide sequence ID" value="NZ_BNAW01000036.1"/>
</dbReference>
<evidence type="ECO:0000256" key="2">
    <source>
        <dbReference type="SAM" id="Phobius"/>
    </source>
</evidence>
<keyword evidence="4" id="KW-1185">Reference proteome</keyword>
<gene>
    <name evidence="3" type="ORF">GCM10017567_61750</name>
</gene>
<organism evidence="3 4">
    <name type="scientific">Amycolatopsis bullii</name>
    <dbReference type="NCBI Taxonomy" id="941987"/>
    <lineage>
        <taxon>Bacteria</taxon>
        <taxon>Bacillati</taxon>
        <taxon>Actinomycetota</taxon>
        <taxon>Actinomycetes</taxon>
        <taxon>Pseudonocardiales</taxon>
        <taxon>Pseudonocardiaceae</taxon>
        <taxon>Amycolatopsis</taxon>
    </lineage>
</organism>
<name>A0ABQ3KKM1_9PSEU</name>
<dbReference type="GO" id="GO:0016740">
    <property type="term" value="F:transferase activity"/>
    <property type="evidence" value="ECO:0007669"/>
    <property type="project" value="UniProtKB-KW"/>
</dbReference>
<keyword evidence="2" id="KW-0812">Transmembrane</keyword>
<feature type="transmembrane region" description="Helical" evidence="2">
    <location>
        <begin position="725"/>
        <end position="743"/>
    </location>
</feature>
<accession>A0ABQ3KKM1</accession>
<evidence type="ECO:0000256" key="1">
    <source>
        <dbReference type="SAM" id="MobiDB-lite"/>
    </source>
</evidence>
<dbReference type="SUPFAM" id="SSF53448">
    <property type="entry name" value="Nucleotide-diphospho-sugar transferases"/>
    <property type="match status" value="1"/>
</dbReference>
<protein>
    <submittedName>
        <fullName evidence="3">Glycosyl transferase</fullName>
    </submittedName>
</protein>
<feature type="transmembrane region" description="Helical" evidence="2">
    <location>
        <begin position="601"/>
        <end position="620"/>
    </location>
</feature>
<dbReference type="Pfam" id="PF13641">
    <property type="entry name" value="Glyco_tranf_2_3"/>
    <property type="match status" value="1"/>
</dbReference>
<feature type="region of interest" description="Disordered" evidence="1">
    <location>
        <begin position="419"/>
        <end position="445"/>
    </location>
</feature>
<evidence type="ECO:0000313" key="3">
    <source>
        <dbReference type="EMBL" id="GHG33200.1"/>
    </source>
</evidence>
<feature type="transmembrane region" description="Helical" evidence="2">
    <location>
        <begin position="632"/>
        <end position="662"/>
    </location>
</feature>
<feature type="transmembrane region" description="Helical" evidence="2">
    <location>
        <begin position="537"/>
        <end position="563"/>
    </location>
</feature>
<sequence>MPPVSRTAPVLAIVVCHNGENWLPLALSALRRSSVRPRHVLAVDTGSTDATPRLLAEAAADPGPDSSPVLSGVVTLSSETGFAAAVAEAVGHATERWGDPGSWLWLLHDDCAPEPDCLEQLLHTATKEPSATVLGALGLDWTDPRLIVEAGLSTDAAGHRQQVATTGEDPLEVLAVPSAGSLVRRDAWDSLGGFDPDFPLLREDLDFGWRANAAGGVVLSVPLARVRHARAVTTGRRTADALPGPVAAANRAHGLRVFLVNCSPFSFWLGMIRLPLLAVLRALAFVLLRRTGEARSELAAAAYLLSGRGGLRAARAHRRRNPRPGTVRGLFTGRWTRLRNAVRAGVVGLVRRGVENDVALGRVPETVETESAWVTPEALDARDHRPVGPDALPAGALRGVSSRGSGLRRPGTLVAVALPETPAPRAEDTEDAEDTAADASEAEEPESELVFVEVNRRRVLAATIFAPPVVLLVVLTALGLVVNRARLGLDLFGGKLLPVGGLGELWTTYLTPWHAIAGGTGAPASATLPVLGTLGAVFAPIGGPAALVAILLIGDIPLAALSAYAATRRLRVRRWVRAVVAATYALLPAATAGVAQGRLDVVVVHLVLPLVAAGIAGLLVHADTRWLHVSALSAFGVALLGAFSPLAHGLALAGLLIGFVVLPAPTGLARRIASVGIVVLLPLALLLPWPTVLLKHPELLVQGLGGAAAPVSGTDLAGLDPGGPGAWPLGVAVIAAALVAVVVRPTKLAAGGVALAALGAAGLVLVRLVTAPPLQGGTPSHGYAGVPLLIVGAGLLWVVLGSWQRGGTAGVPAAWLPKVMAVAGVAVFLALAAGAVVVGSQGPLRAGSRPSLAPEVTAELAASGRSVLDLAPDATRQLGGRLPHYGDDELAPTPGTPARLTSWRVSLGRGDAAAVQGALAAAAAAGVQFVVLPPGVDPKAYLPLAKDLLSVAAPTSDGRGVLRLVPPAGQVILISPELAKAAVTGGGAPGNSPGVAPVRADLPDVRVRVSDGPTGRLLVLAAEQEPGWKATVAGKPVPIVPAWGHQVAVSVPPTSAEVTVEYPGTERNLLLLAQLAAVLFTLLTAVPAPRGLAPRKEQGGHPVA</sequence>
<feature type="transmembrane region" description="Helical" evidence="2">
    <location>
        <begin position="459"/>
        <end position="482"/>
    </location>
</feature>
<dbReference type="InterPro" id="IPR029044">
    <property type="entry name" value="Nucleotide-diphossugar_trans"/>
</dbReference>
<keyword evidence="2" id="KW-0472">Membrane</keyword>
<keyword evidence="3" id="KW-0808">Transferase</keyword>
<proteinExistence type="predicted"/>
<dbReference type="PANTHER" id="PTHR43685:SF3">
    <property type="entry name" value="SLR2126 PROTEIN"/>
    <property type="match status" value="1"/>
</dbReference>
<dbReference type="PANTHER" id="PTHR43685">
    <property type="entry name" value="GLYCOSYLTRANSFERASE"/>
    <property type="match status" value="1"/>
</dbReference>
<feature type="transmembrane region" description="Helical" evidence="2">
    <location>
        <begin position="782"/>
        <end position="803"/>
    </location>
</feature>
<feature type="region of interest" description="Disordered" evidence="1">
    <location>
        <begin position="382"/>
        <end position="405"/>
    </location>
</feature>
<reference evidence="4" key="1">
    <citation type="journal article" date="2019" name="Int. J. Syst. Evol. Microbiol.">
        <title>The Global Catalogue of Microorganisms (GCM) 10K type strain sequencing project: providing services to taxonomists for standard genome sequencing and annotation.</title>
        <authorList>
            <consortium name="The Broad Institute Genomics Platform"/>
            <consortium name="The Broad Institute Genome Sequencing Center for Infectious Disease"/>
            <person name="Wu L."/>
            <person name="Ma J."/>
        </authorList>
    </citation>
    <scope>NUCLEOTIDE SEQUENCE [LARGE SCALE GENOMIC DNA]</scope>
    <source>
        <strain evidence="4">CGMCC 4.7680</strain>
    </source>
</reference>